<dbReference type="AlphaFoldDB" id="A0AA35RXM0"/>
<dbReference type="Gene3D" id="1.10.3210.10">
    <property type="entry name" value="Hypothetical protein af1432"/>
    <property type="match status" value="1"/>
</dbReference>
<keyword evidence="4" id="KW-0436">Ligase</keyword>
<keyword evidence="5" id="KW-1185">Reference proteome</keyword>
<dbReference type="InterPro" id="IPR014729">
    <property type="entry name" value="Rossmann-like_a/b/a_fold"/>
</dbReference>
<dbReference type="PROSITE" id="PS51168">
    <property type="entry name" value="CHORISMATE_MUT_2"/>
    <property type="match status" value="1"/>
</dbReference>
<dbReference type="InterPro" id="IPR036979">
    <property type="entry name" value="CM_dom_sf"/>
</dbReference>
<sequence length="739" mass="80995">MTPTHTYTPDGHRLDASLAGIYAGYPDAQGLPAARRAAVTAAELIESGDHHVDPTVANIAALLHLAGRPADPDRAEASVALAGAWLRGSGAPEQYVTAVAAAIRGAWGAVGDDGTATLLRDAARLDLMSVERHSDYLRDVPPPGRLREPYLADYRGRCLTPALQLRGSLTLPASVKIYDQRVANLSAWLDQQPADLVPPDWRRLAEVGEIESGVRRLLEGEDPVAVRSEMPTRGLPYAEYRGRQRAVISGSHDRILELTHARIEASRNVAAEKYLESDTIHKPAVEENLFVGARRRARQLGLSAETAEDIARLLLSNAREVQERTLNDIAQRLSRLHGQILDADSPETRTDEADIAIPSLVVRTGDQPLARENELLKELRVTGLNEAYPEQRRRFLEWFESPHPYLATGMIVASRDADIFLQALTDGQRCKVVATVAIDGPMHLGHGTPVSILAYFQALGAEIALGFRDELGDLIEARRIMRDSLLMMAAEGLDLSRTHAYLQQDSPPIVRTAFEIGEAIPLSVLNSALGLRLRDSATETFRPLLRLADILHAQQAEAGGPCRTLVVDSIGGDVYVRMARNVAERFGFLKPSALYLRPVRNLTTYNDPQTGGAVEVMTNRVPSGRITYGDDPAEIRRRVGRAYTGGRGTLEEQREKGGNPDPRVCSVSSLHAFYATPDPQEYARLQSRCRSGELLCGECKTSAADRLLEYLREHRSRRDNPSEQARNAANQMAGLPDAA</sequence>
<dbReference type="InterPro" id="IPR002701">
    <property type="entry name" value="CM_II_prokaryot"/>
</dbReference>
<dbReference type="PANTHER" id="PTHR10055">
    <property type="entry name" value="TRYPTOPHANYL-TRNA SYNTHETASE"/>
    <property type="match status" value="1"/>
</dbReference>
<gene>
    <name evidence="4" type="ORF">GBAR_LOCUS10952</name>
</gene>
<dbReference type="GO" id="GO:0046417">
    <property type="term" value="P:chorismate metabolic process"/>
    <property type="evidence" value="ECO:0007669"/>
    <property type="project" value="InterPro"/>
</dbReference>
<dbReference type="Gene3D" id="1.10.240.10">
    <property type="entry name" value="Tyrosyl-Transfer RNA Synthetase"/>
    <property type="match status" value="1"/>
</dbReference>
<dbReference type="InterPro" id="IPR036263">
    <property type="entry name" value="Chorismate_II_sf"/>
</dbReference>
<dbReference type="Gene3D" id="1.20.59.10">
    <property type="entry name" value="Chorismate mutase"/>
    <property type="match status" value="1"/>
</dbReference>
<dbReference type="SUPFAM" id="SSF48600">
    <property type="entry name" value="Chorismate mutase II"/>
    <property type="match status" value="1"/>
</dbReference>
<dbReference type="GO" id="GO:0006436">
    <property type="term" value="P:tryptophanyl-tRNA aminoacylation"/>
    <property type="evidence" value="ECO:0007669"/>
    <property type="project" value="TreeGrafter"/>
</dbReference>
<dbReference type="Gene3D" id="3.40.50.620">
    <property type="entry name" value="HUPs"/>
    <property type="match status" value="1"/>
</dbReference>
<evidence type="ECO:0000256" key="1">
    <source>
        <dbReference type="ARBA" id="ARBA00030268"/>
    </source>
</evidence>
<name>A0AA35RXM0_GEOBA</name>
<reference evidence="4" key="1">
    <citation type="submission" date="2023-03" db="EMBL/GenBank/DDBJ databases">
        <authorList>
            <person name="Steffen K."/>
            <person name="Cardenas P."/>
        </authorList>
    </citation>
    <scope>NUCLEOTIDE SEQUENCE</scope>
</reference>
<evidence type="ECO:0000313" key="5">
    <source>
        <dbReference type="Proteomes" id="UP001174909"/>
    </source>
</evidence>
<dbReference type="GO" id="GO:0004830">
    <property type="term" value="F:tryptophan-tRNA ligase activity"/>
    <property type="evidence" value="ECO:0007669"/>
    <property type="project" value="TreeGrafter"/>
</dbReference>
<dbReference type="Pfam" id="PF01817">
    <property type="entry name" value="CM_2"/>
    <property type="match status" value="1"/>
</dbReference>
<feature type="region of interest" description="Disordered" evidence="2">
    <location>
        <begin position="715"/>
        <end position="739"/>
    </location>
</feature>
<protein>
    <recommendedName>
        <fullName evidence="1">Tryptophanyl-tRNA synthetase</fullName>
    </recommendedName>
</protein>
<dbReference type="Proteomes" id="UP001174909">
    <property type="component" value="Unassembled WGS sequence"/>
</dbReference>
<organism evidence="4 5">
    <name type="scientific">Geodia barretti</name>
    <name type="common">Barrett's horny sponge</name>
    <dbReference type="NCBI Taxonomy" id="519541"/>
    <lineage>
        <taxon>Eukaryota</taxon>
        <taxon>Metazoa</taxon>
        <taxon>Porifera</taxon>
        <taxon>Demospongiae</taxon>
        <taxon>Heteroscleromorpha</taxon>
        <taxon>Tetractinellida</taxon>
        <taxon>Astrophorina</taxon>
        <taxon>Geodiidae</taxon>
        <taxon>Geodia</taxon>
    </lineage>
</organism>
<dbReference type="SUPFAM" id="SSF52374">
    <property type="entry name" value="Nucleotidylyl transferase"/>
    <property type="match status" value="1"/>
</dbReference>
<evidence type="ECO:0000259" key="3">
    <source>
        <dbReference type="PROSITE" id="PS51168"/>
    </source>
</evidence>
<dbReference type="GO" id="GO:0005737">
    <property type="term" value="C:cytoplasm"/>
    <property type="evidence" value="ECO:0007669"/>
    <property type="project" value="TreeGrafter"/>
</dbReference>
<feature type="domain" description="Chorismate mutase" evidence="3">
    <location>
        <begin position="235"/>
        <end position="326"/>
    </location>
</feature>
<dbReference type="SMART" id="SM00830">
    <property type="entry name" value="CM_2"/>
    <property type="match status" value="1"/>
</dbReference>
<dbReference type="GO" id="GO:0004106">
    <property type="term" value="F:chorismate mutase activity"/>
    <property type="evidence" value="ECO:0007669"/>
    <property type="project" value="InterPro"/>
</dbReference>
<dbReference type="PANTHER" id="PTHR10055:SF5">
    <property type="entry name" value="TRYPTOPHAN--TRNA LIGASE"/>
    <property type="match status" value="1"/>
</dbReference>
<proteinExistence type="predicted"/>
<dbReference type="SUPFAM" id="SSF109604">
    <property type="entry name" value="HD-domain/PDEase-like"/>
    <property type="match status" value="1"/>
</dbReference>
<dbReference type="EMBL" id="CASHTH010001687">
    <property type="protein sequence ID" value="CAI8018126.1"/>
    <property type="molecule type" value="Genomic_DNA"/>
</dbReference>
<accession>A0AA35RXM0</accession>
<evidence type="ECO:0000256" key="2">
    <source>
        <dbReference type="SAM" id="MobiDB-lite"/>
    </source>
</evidence>
<comment type="caution">
    <text evidence="4">The sequence shown here is derived from an EMBL/GenBank/DDBJ whole genome shotgun (WGS) entry which is preliminary data.</text>
</comment>
<evidence type="ECO:0000313" key="4">
    <source>
        <dbReference type="EMBL" id="CAI8018126.1"/>
    </source>
</evidence>